<dbReference type="Proteomes" id="UP000236745">
    <property type="component" value="Unassembled WGS sequence"/>
</dbReference>
<dbReference type="Gene3D" id="3.40.50.10110">
    <property type="entry name" value="DNA polymerase III subunit chi"/>
    <property type="match status" value="1"/>
</dbReference>
<dbReference type="SUPFAM" id="SSF102400">
    <property type="entry name" value="DNA polymerase III chi subunit"/>
    <property type="match status" value="1"/>
</dbReference>
<proteinExistence type="predicted"/>
<reference evidence="1 2" key="1">
    <citation type="submission" date="2016-10" db="EMBL/GenBank/DDBJ databases">
        <authorList>
            <person name="de Groot N.N."/>
        </authorList>
    </citation>
    <scope>NUCLEOTIDE SEQUENCE [LARGE SCALE GENOMIC DNA]</scope>
    <source>
        <strain evidence="1 2">DSM 22012</strain>
    </source>
</reference>
<dbReference type="PANTHER" id="PTHR38767:SF1">
    <property type="entry name" value="DNA POLYMERASE III SUBUNIT CHI"/>
    <property type="match status" value="1"/>
</dbReference>
<sequence length="143" mass="16666">MSRADYYILAEADRDSREQFLCRLCEKVLALGKRIYIHVSDETEVERLDAHLWSFRADAFIPHVILGKTPSAPIEIGCGEQRPDHQQVFINLALQLPEDAFAFERIVEIVVQDEEVLGATRLNYQRCRDQGIELHRNDMRQRQ</sequence>
<dbReference type="EMBL" id="FNVQ01000007">
    <property type="protein sequence ID" value="SEG86307.1"/>
    <property type="molecule type" value="Genomic_DNA"/>
</dbReference>
<dbReference type="GO" id="GO:0006260">
    <property type="term" value="P:DNA replication"/>
    <property type="evidence" value="ECO:0007669"/>
    <property type="project" value="InterPro"/>
</dbReference>
<dbReference type="OrthoDB" id="5297568at2"/>
<dbReference type="InterPro" id="IPR036768">
    <property type="entry name" value="PolIII_chi_sf"/>
</dbReference>
<name>A0A1H6DLJ9_9GAMM</name>
<accession>A0A1H6DLJ9</accession>
<dbReference type="GO" id="GO:0032298">
    <property type="term" value="P:positive regulation of DNA-templated DNA replication initiation"/>
    <property type="evidence" value="ECO:0007669"/>
    <property type="project" value="TreeGrafter"/>
</dbReference>
<evidence type="ECO:0000313" key="1">
    <source>
        <dbReference type="EMBL" id="SEG86307.1"/>
    </source>
</evidence>
<dbReference type="PANTHER" id="PTHR38767">
    <property type="entry name" value="DNA POLYMERASE III SUBUNIT CHI"/>
    <property type="match status" value="1"/>
</dbReference>
<dbReference type="Pfam" id="PF04364">
    <property type="entry name" value="DNA_pol3_chi"/>
    <property type="match status" value="1"/>
</dbReference>
<evidence type="ECO:0000313" key="2">
    <source>
        <dbReference type="Proteomes" id="UP000236745"/>
    </source>
</evidence>
<organism evidence="1 2">
    <name type="scientific">Marinobacterium lutimaris</name>
    <dbReference type="NCBI Taxonomy" id="568106"/>
    <lineage>
        <taxon>Bacteria</taxon>
        <taxon>Pseudomonadati</taxon>
        <taxon>Pseudomonadota</taxon>
        <taxon>Gammaproteobacteria</taxon>
        <taxon>Oceanospirillales</taxon>
        <taxon>Oceanospirillaceae</taxon>
        <taxon>Marinobacterium</taxon>
    </lineage>
</organism>
<dbReference type="GO" id="GO:0003887">
    <property type="term" value="F:DNA-directed DNA polymerase activity"/>
    <property type="evidence" value="ECO:0007669"/>
    <property type="project" value="InterPro"/>
</dbReference>
<protein>
    <submittedName>
        <fullName evidence="1">DNA polymerase III, chi subunit</fullName>
    </submittedName>
</protein>
<keyword evidence="2" id="KW-1185">Reference proteome</keyword>
<dbReference type="RefSeq" id="WP_104005624.1">
    <property type="nucleotide sequence ID" value="NZ_FNVQ01000007.1"/>
</dbReference>
<dbReference type="GO" id="GO:0003677">
    <property type="term" value="F:DNA binding"/>
    <property type="evidence" value="ECO:0007669"/>
    <property type="project" value="InterPro"/>
</dbReference>
<gene>
    <name evidence="1" type="ORF">SAMN05444390_107167</name>
</gene>
<dbReference type="AlphaFoldDB" id="A0A1H6DLJ9"/>
<dbReference type="InterPro" id="IPR007459">
    <property type="entry name" value="DNA_pol3_chi"/>
</dbReference>